<keyword evidence="2" id="KW-1185">Reference proteome</keyword>
<proteinExistence type="predicted"/>
<gene>
    <name evidence="1" type="ORF">GGX14DRAFT_695242</name>
</gene>
<reference evidence="1" key="1">
    <citation type="submission" date="2023-03" db="EMBL/GenBank/DDBJ databases">
        <title>Massive genome expansion in bonnet fungi (Mycena s.s.) driven by repeated elements and novel gene families across ecological guilds.</title>
        <authorList>
            <consortium name="Lawrence Berkeley National Laboratory"/>
            <person name="Harder C.B."/>
            <person name="Miyauchi S."/>
            <person name="Viragh M."/>
            <person name="Kuo A."/>
            <person name="Thoen E."/>
            <person name="Andreopoulos B."/>
            <person name="Lu D."/>
            <person name="Skrede I."/>
            <person name="Drula E."/>
            <person name="Henrissat B."/>
            <person name="Morin E."/>
            <person name="Kohler A."/>
            <person name="Barry K."/>
            <person name="LaButti K."/>
            <person name="Morin E."/>
            <person name="Salamov A."/>
            <person name="Lipzen A."/>
            <person name="Mereny Z."/>
            <person name="Hegedus B."/>
            <person name="Baldrian P."/>
            <person name="Stursova M."/>
            <person name="Weitz H."/>
            <person name="Taylor A."/>
            <person name="Grigoriev I.V."/>
            <person name="Nagy L.G."/>
            <person name="Martin F."/>
            <person name="Kauserud H."/>
        </authorList>
    </citation>
    <scope>NUCLEOTIDE SEQUENCE</scope>
    <source>
        <strain evidence="1">9144</strain>
    </source>
</reference>
<evidence type="ECO:0000313" key="1">
    <source>
        <dbReference type="EMBL" id="KAJ7220206.1"/>
    </source>
</evidence>
<dbReference type="EMBL" id="JARJCW010000010">
    <property type="protein sequence ID" value="KAJ7220206.1"/>
    <property type="molecule type" value="Genomic_DNA"/>
</dbReference>
<evidence type="ECO:0008006" key="3">
    <source>
        <dbReference type="Google" id="ProtNLM"/>
    </source>
</evidence>
<protein>
    <recommendedName>
        <fullName evidence="3">Protein kinase domain-containing protein</fullName>
    </recommendedName>
</protein>
<dbReference type="AlphaFoldDB" id="A0AAD6VU56"/>
<organism evidence="1 2">
    <name type="scientific">Mycena pura</name>
    <dbReference type="NCBI Taxonomy" id="153505"/>
    <lineage>
        <taxon>Eukaryota</taxon>
        <taxon>Fungi</taxon>
        <taxon>Dikarya</taxon>
        <taxon>Basidiomycota</taxon>
        <taxon>Agaricomycotina</taxon>
        <taxon>Agaricomycetes</taxon>
        <taxon>Agaricomycetidae</taxon>
        <taxon>Agaricales</taxon>
        <taxon>Marasmiineae</taxon>
        <taxon>Mycenaceae</taxon>
        <taxon>Mycena</taxon>
    </lineage>
</organism>
<sequence>MGDPAFPSESAPQRPGPWPAFAVAHRKPHSVFNLARHMHACIAFPSSLSGSSNAHIHSKALWTTGIKTYTQEHLKKLCTPHQFKRFKVLRVGGSIAFDLLVEQALQAPDPGTPSEFHMDHQRSRARENESVLMKIGHATICFQQHYVMIRLTEDFQLQISRVYQTYESATQAKDMAELVLFYTHSALGCFDGDIQSDTGFNNVTISDGRLVCCSRPPASTRKTHCLYREYAVMRSLEGVAIPRVVGLYTRENKKNMVLILMSYTGKPLETFSELLLTGLQQAHTLLHVHESEILHNDFEPRNVTMFGLLQFAEVLELETAAELSTLEDDLETRRRDSQGSWAVYKGEREEHGVMSYAGKPLETFSELLLAGLSTGALFRCLLHVHEDEILYNDFEPRNVTMFGLLQVAEILELETAAELSTLEDDLETCSNLYTVLQLLAFCLL</sequence>
<dbReference type="Proteomes" id="UP001219525">
    <property type="component" value="Unassembled WGS sequence"/>
</dbReference>
<evidence type="ECO:0000313" key="2">
    <source>
        <dbReference type="Proteomes" id="UP001219525"/>
    </source>
</evidence>
<name>A0AAD6VU56_9AGAR</name>
<dbReference type="SUPFAM" id="SSF56112">
    <property type="entry name" value="Protein kinase-like (PK-like)"/>
    <property type="match status" value="1"/>
</dbReference>
<comment type="caution">
    <text evidence="1">The sequence shown here is derived from an EMBL/GenBank/DDBJ whole genome shotgun (WGS) entry which is preliminary data.</text>
</comment>
<dbReference type="InterPro" id="IPR011009">
    <property type="entry name" value="Kinase-like_dom_sf"/>
</dbReference>
<accession>A0AAD6VU56</accession>